<keyword evidence="2 3" id="KW-0233">DNA recombination</keyword>
<dbReference type="Gene3D" id="2.40.290.10">
    <property type="match status" value="1"/>
</dbReference>
<dbReference type="RefSeq" id="WP_078982373.1">
    <property type="nucleotide sequence ID" value="NZ_MWQN01000004.1"/>
</dbReference>
<gene>
    <name evidence="3" type="primary">ku</name>
    <name evidence="6" type="ORF">B4N89_42075</name>
</gene>
<comment type="similarity">
    <text evidence="3">Belongs to the prokaryotic Ku family.</text>
</comment>
<dbReference type="Proteomes" id="UP000190037">
    <property type="component" value="Unassembled WGS sequence"/>
</dbReference>
<dbReference type="Pfam" id="PF02735">
    <property type="entry name" value="Ku"/>
    <property type="match status" value="1"/>
</dbReference>
<dbReference type="NCBIfam" id="TIGR02772">
    <property type="entry name" value="Ku_bact"/>
    <property type="match status" value="1"/>
</dbReference>
<evidence type="ECO:0000259" key="5">
    <source>
        <dbReference type="SMART" id="SM00559"/>
    </source>
</evidence>
<proteinExistence type="inferred from homology"/>
<dbReference type="HAMAP" id="MF_01875">
    <property type="entry name" value="Prokaryotic_Ku"/>
    <property type="match status" value="1"/>
</dbReference>
<evidence type="ECO:0000313" key="7">
    <source>
        <dbReference type="Proteomes" id="UP000190037"/>
    </source>
</evidence>
<keyword evidence="3" id="KW-0234">DNA repair</keyword>
<evidence type="ECO:0000313" key="6">
    <source>
        <dbReference type="EMBL" id="OPC77150.1"/>
    </source>
</evidence>
<evidence type="ECO:0000256" key="4">
    <source>
        <dbReference type="SAM" id="MobiDB-lite"/>
    </source>
</evidence>
<dbReference type="FunFam" id="2.40.290.10:FF:000004">
    <property type="entry name" value="Non-homologous end joining protein Ku"/>
    <property type="match status" value="1"/>
</dbReference>
<dbReference type="PANTHER" id="PTHR41251">
    <property type="entry name" value="NON-HOMOLOGOUS END JOINING PROTEIN KU"/>
    <property type="match status" value="1"/>
</dbReference>
<dbReference type="AlphaFoldDB" id="A0A1T3NKB9"/>
<comment type="function">
    <text evidence="3">With LigD forms a non-homologous end joining (NHEJ) DNA repair enzyme, which repairs dsDNA breaks with reduced fidelity. Binds linear dsDNA with 5'- and 3'- overhangs but not closed circular dsDNA nor ssDNA. Recruits and stimulates the ligase activity of LigD.</text>
</comment>
<dbReference type="GO" id="GO:0003690">
    <property type="term" value="F:double-stranded DNA binding"/>
    <property type="evidence" value="ECO:0007669"/>
    <property type="project" value="UniProtKB-UniRule"/>
</dbReference>
<feature type="compositionally biased region" description="Basic and acidic residues" evidence="4">
    <location>
        <begin position="332"/>
        <end position="353"/>
    </location>
</feature>
<feature type="domain" description="Ku" evidence="5">
    <location>
        <begin position="53"/>
        <end position="183"/>
    </location>
</feature>
<dbReference type="CDD" id="cd00789">
    <property type="entry name" value="KU_like"/>
    <property type="match status" value="1"/>
</dbReference>
<feature type="region of interest" description="Disordered" evidence="4">
    <location>
        <begin position="255"/>
        <end position="372"/>
    </location>
</feature>
<evidence type="ECO:0000256" key="2">
    <source>
        <dbReference type="ARBA" id="ARBA00023172"/>
    </source>
</evidence>
<dbReference type="SUPFAM" id="SSF100939">
    <property type="entry name" value="SPOC domain-like"/>
    <property type="match status" value="1"/>
</dbReference>
<keyword evidence="3" id="KW-0227">DNA damage</keyword>
<accession>A0A1T3NKB9</accession>
<keyword evidence="7" id="KW-1185">Reference proteome</keyword>
<dbReference type="STRING" id="159449.B4N89_42075"/>
<keyword evidence="1 3" id="KW-0238">DNA-binding</keyword>
<organism evidence="6 7">
    <name type="scientific">Embleya scabrispora</name>
    <dbReference type="NCBI Taxonomy" id="159449"/>
    <lineage>
        <taxon>Bacteria</taxon>
        <taxon>Bacillati</taxon>
        <taxon>Actinomycetota</taxon>
        <taxon>Actinomycetes</taxon>
        <taxon>Kitasatosporales</taxon>
        <taxon>Streptomycetaceae</taxon>
        <taxon>Embleya</taxon>
    </lineage>
</organism>
<reference evidence="6 7" key="1">
    <citation type="submission" date="2017-03" db="EMBL/GenBank/DDBJ databases">
        <title>Draft genome sequence of Streptomyces scabrisporus NF3, endophyte isolated from Amphipterygium adstringens.</title>
        <authorList>
            <person name="Vazquez M."/>
            <person name="Ceapa C.D."/>
            <person name="Rodriguez Luna D."/>
            <person name="Sanchez Esquivel S."/>
        </authorList>
    </citation>
    <scope>NUCLEOTIDE SEQUENCE [LARGE SCALE GENOMIC DNA]</scope>
    <source>
        <strain evidence="6 7">NF3</strain>
    </source>
</reference>
<evidence type="ECO:0000256" key="1">
    <source>
        <dbReference type="ARBA" id="ARBA00023125"/>
    </source>
</evidence>
<dbReference type="InterPro" id="IPR009187">
    <property type="entry name" value="Prok_Ku"/>
</dbReference>
<dbReference type="InterPro" id="IPR016194">
    <property type="entry name" value="SPOC-like_C_dom_sf"/>
</dbReference>
<dbReference type="EMBL" id="MWQN01000004">
    <property type="protein sequence ID" value="OPC77150.1"/>
    <property type="molecule type" value="Genomic_DNA"/>
</dbReference>
<dbReference type="GO" id="GO:0006303">
    <property type="term" value="P:double-strand break repair via nonhomologous end joining"/>
    <property type="evidence" value="ECO:0007669"/>
    <property type="project" value="UniProtKB-UniRule"/>
</dbReference>
<dbReference type="InterPro" id="IPR006164">
    <property type="entry name" value="DNA_bd_Ku70/Ku80"/>
</dbReference>
<dbReference type="PANTHER" id="PTHR41251:SF1">
    <property type="entry name" value="NON-HOMOLOGOUS END JOINING PROTEIN KU"/>
    <property type="match status" value="1"/>
</dbReference>
<protein>
    <recommendedName>
        <fullName evidence="3">Non-homologous end joining protein Ku</fullName>
    </recommendedName>
</protein>
<sequence>MARAIWTGVINFGLVTVPVGLFSATQDHTIHFHQLQRGTGDRVRNRRVNERTGEEVDYADVVKGYDVGDGHYLTVEPEELADIAPGRSRSIDVGDFVDLAEIDPIHFDKTYYLAPTQPEYERVYALLLQALERTNRAGIALFVMRGRQYLTALRAQGRTLTLQTLHFADEIRDPAAELDHLPKKTAFKDRELAMAEQLVEAMAAPWRPEDYHDTYRERVEQLLDDKRRGHETVAADDAPEPTNVVDLMEALRRSVDTAASRGRGGSGKGGRSSTKRRASAKSTHPRGKKATQGGGKTRPRDTKAAKAGRSGATTKGDAEELSGLTKSALARKAADLDIPGRSKMTRDELEKAIRTAGDGGRTGSRTGKRKAS</sequence>
<feature type="compositionally biased region" description="Basic residues" evidence="4">
    <location>
        <begin position="273"/>
        <end position="289"/>
    </location>
</feature>
<comment type="caution">
    <text evidence="6">The sequence shown here is derived from an EMBL/GenBank/DDBJ whole genome shotgun (WGS) entry which is preliminary data.</text>
</comment>
<comment type="subunit">
    <text evidence="3">Homodimer. Interacts with LigD.</text>
</comment>
<dbReference type="OrthoDB" id="9795084at2"/>
<dbReference type="GO" id="GO:0006310">
    <property type="term" value="P:DNA recombination"/>
    <property type="evidence" value="ECO:0007669"/>
    <property type="project" value="UniProtKB-KW"/>
</dbReference>
<name>A0A1T3NKB9_9ACTN</name>
<evidence type="ECO:0000256" key="3">
    <source>
        <dbReference type="HAMAP-Rule" id="MF_01875"/>
    </source>
</evidence>
<dbReference type="SMART" id="SM00559">
    <property type="entry name" value="Ku78"/>
    <property type="match status" value="1"/>
</dbReference>